<sequence length="66" mass="7486">MKIGIIRMIILVSSIWLMLQSDHAPSFPLYIAALSRHSKPSVRWSTSMHLALFSTIWFNSLVLSGK</sequence>
<organism evidence="1">
    <name type="scientific">Arundo donax</name>
    <name type="common">Giant reed</name>
    <name type="synonym">Donax arundinaceus</name>
    <dbReference type="NCBI Taxonomy" id="35708"/>
    <lineage>
        <taxon>Eukaryota</taxon>
        <taxon>Viridiplantae</taxon>
        <taxon>Streptophyta</taxon>
        <taxon>Embryophyta</taxon>
        <taxon>Tracheophyta</taxon>
        <taxon>Spermatophyta</taxon>
        <taxon>Magnoliopsida</taxon>
        <taxon>Liliopsida</taxon>
        <taxon>Poales</taxon>
        <taxon>Poaceae</taxon>
        <taxon>PACMAD clade</taxon>
        <taxon>Arundinoideae</taxon>
        <taxon>Arundineae</taxon>
        <taxon>Arundo</taxon>
    </lineage>
</organism>
<reference evidence="1" key="1">
    <citation type="submission" date="2014-09" db="EMBL/GenBank/DDBJ databases">
        <authorList>
            <person name="Magalhaes I.L.F."/>
            <person name="Oliveira U."/>
            <person name="Santos F.R."/>
            <person name="Vidigal T.H.D.A."/>
            <person name="Brescovit A.D."/>
            <person name="Santos A.J."/>
        </authorList>
    </citation>
    <scope>NUCLEOTIDE SEQUENCE</scope>
    <source>
        <tissue evidence="1">Shoot tissue taken approximately 20 cm above the soil surface</tissue>
    </source>
</reference>
<dbReference type="EMBL" id="GBRH01255474">
    <property type="protein sequence ID" value="JAD42421.1"/>
    <property type="molecule type" value="Transcribed_RNA"/>
</dbReference>
<proteinExistence type="predicted"/>
<dbReference type="AlphaFoldDB" id="A0A0A8ZUE6"/>
<protein>
    <submittedName>
        <fullName evidence="1">Uncharacterized protein</fullName>
    </submittedName>
</protein>
<reference evidence="1" key="2">
    <citation type="journal article" date="2015" name="Data Brief">
        <title>Shoot transcriptome of the giant reed, Arundo donax.</title>
        <authorList>
            <person name="Barrero R.A."/>
            <person name="Guerrero F.D."/>
            <person name="Moolhuijzen P."/>
            <person name="Goolsby J.A."/>
            <person name="Tidwell J."/>
            <person name="Bellgard S.E."/>
            <person name="Bellgard M.I."/>
        </authorList>
    </citation>
    <scope>NUCLEOTIDE SEQUENCE</scope>
    <source>
        <tissue evidence="1">Shoot tissue taken approximately 20 cm above the soil surface</tissue>
    </source>
</reference>
<evidence type="ECO:0000313" key="1">
    <source>
        <dbReference type="EMBL" id="JAD42421.1"/>
    </source>
</evidence>
<accession>A0A0A8ZUE6</accession>
<name>A0A0A8ZUE6_ARUDO</name>